<dbReference type="Proteomes" id="UP001234581">
    <property type="component" value="Unassembled WGS sequence"/>
</dbReference>
<dbReference type="InterPro" id="IPR050629">
    <property type="entry name" value="STE20/SPS1-PAK"/>
</dbReference>
<dbReference type="InterPro" id="IPR000719">
    <property type="entry name" value="Prot_kinase_dom"/>
</dbReference>
<dbReference type="PANTHER" id="PTHR48012:SF16">
    <property type="entry name" value="NON-SPECIFIC SERINE_THREONINE PROTEIN KINASE"/>
    <property type="match status" value="1"/>
</dbReference>
<feature type="compositionally biased region" description="Basic and acidic residues" evidence="5">
    <location>
        <begin position="49"/>
        <end position="63"/>
    </location>
</feature>
<reference evidence="7 8" key="1">
    <citation type="submission" date="2023-03" db="EMBL/GenBank/DDBJ databases">
        <title>Genome sequence of Lichtheimia ornata CBS 291.66.</title>
        <authorList>
            <person name="Mohabir J.T."/>
            <person name="Shea T.P."/>
            <person name="Kurbessoian T."/>
            <person name="Berby B."/>
            <person name="Fontaine J."/>
            <person name="Livny J."/>
            <person name="Gnirke A."/>
            <person name="Stajich J.E."/>
            <person name="Cuomo C.A."/>
        </authorList>
    </citation>
    <scope>NUCLEOTIDE SEQUENCE [LARGE SCALE GENOMIC DNA]</scope>
    <source>
        <strain evidence="7">CBS 291.66</strain>
    </source>
</reference>
<feature type="binding site" evidence="4">
    <location>
        <position position="131"/>
    </location>
    <ligand>
        <name>ATP</name>
        <dbReference type="ChEBI" id="CHEBI:30616"/>
    </ligand>
</feature>
<dbReference type="PROSITE" id="PS00108">
    <property type="entry name" value="PROTEIN_KINASE_ST"/>
    <property type="match status" value="1"/>
</dbReference>
<dbReference type="PROSITE" id="PS50011">
    <property type="entry name" value="PROTEIN_KINASE_DOM"/>
    <property type="match status" value="1"/>
</dbReference>
<evidence type="ECO:0000256" key="1">
    <source>
        <dbReference type="ARBA" id="ARBA00012513"/>
    </source>
</evidence>
<protein>
    <recommendedName>
        <fullName evidence="1">non-specific serine/threonine protein kinase</fullName>
        <ecNumber evidence="1">2.7.11.1</ecNumber>
    </recommendedName>
</protein>
<dbReference type="SMART" id="SM00220">
    <property type="entry name" value="S_TKc"/>
    <property type="match status" value="1"/>
</dbReference>
<feature type="compositionally biased region" description="Polar residues" evidence="5">
    <location>
        <begin position="1"/>
        <end position="41"/>
    </location>
</feature>
<dbReference type="Gene3D" id="1.10.510.10">
    <property type="entry name" value="Transferase(Phosphotransferase) domain 1"/>
    <property type="match status" value="2"/>
</dbReference>
<dbReference type="RefSeq" id="XP_058347936.1">
    <property type="nucleotide sequence ID" value="XM_058481298.1"/>
</dbReference>
<dbReference type="EMBL" id="JARTCD010000003">
    <property type="protein sequence ID" value="KAJ8663024.1"/>
    <property type="molecule type" value="Genomic_DNA"/>
</dbReference>
<dbReference type="PANTHER" id="PTHR48012">
    <property type="entry name" value="STERILE20-LIKE KINASE, ISOFORM B-RELATED"/>
    <property type="match status" value="1"/>
</dbReference>
<keyword evidence="2 4" id="KW-0547">Nucleotide-binding</keyword>
<dbReference type="Pfam" id="PF00069">
    <property type="entry name" value="Pkinase"/>
    <property type="match status" value="2"/>
</dbReference>
<feature type="compositionally biased region" description="Low complexity" evidence="5">
    <location>
        <begin position="265"/>
        <end position="301"/>
    </location>
</feature>
<dbReference type="GO" id="GO:0004674">
    <property type="term" value="F:protein serine/threonine kinase activity"/>
    <property type="evidence" value="ECO:0007669"/>
    <property type="project" value="UniProtKB-EC"/>
</dbReference>
<feature type="region of interest" description="Disordered" evidence="5">
    <location>
        <begin position="364"/>
        <end position="406"/>
    </location>
</feature>
<keyword evidence="8" id="KW-1185">Reference proteome</keyword>
<sequence>MSTETVVTPLISPSSSNVELQRSRSTTISRQKSLNRMLSSATRRKRRGRADSESIPNKEEKPLSRQRSLSEMMNRLTSSFRSRSANRSPKSSSFSTKIEDYETYRLIGSGATAAVFSAVHTPSRYPVAIKKVNLELLDKGQEDASRLDALRKEIQIMTLCRHTHLLPVYQSFVSLSHLYIITPIMSAGSCHDLLVHTQHEGLEEPIVACIVKQVMLGLEYLHDNGLVHRDVKSANLLLDRDTGTVKLADFGVSNHLRTMDVVTATKTTTPPRSSSSAGASIASCSQRSRYRQRQQQQQQARLKPVGGGGSTSDDTNTTAEEDALSDSFMQMLLPPLAVVAADKPPSIDVPSVRISQASTLVLSPQGTHVGDDDEARSRLLVPGGGGGGGSSHHSGGLSCDSSFSRPSKNAVRRSFVGTPCWMAPEILKNREYNTLVDIWSLAVTAIELACGRPPYTDHDPMAIFSMIVNDPPPTLASSGCQYDYTIYFQSFLDQCLHKDPESRCSATEALAHPFLKRAPTPQLLMRFLAKIDLDKRPDLHYHGVPAIVGSGGRNHHHHVGAGQAWDFSPRQSVQLRDPEEEEENSPLDSEPPMTPPQELNDSITSQTGILQHHHYHQEECSSPIALDVDLTKVGQHMRQVA</sequence>
<evidence type="ECO:0000256" key="5">
    <source>
        <dbReference type="SAM" id="MobiDB-lite"/>
    </source>
</evidence>
<dbReference type="AlphaFoldDB" id="A0AAD7Y3B2"/>
<feature type="region of interest" description="Disordered" evidence="5">
    <location>
        <begin position="265"/>
        <end position="318"/>
    </location>
</feature>
<feature type="region of interest" description="Disordered" evidence="5">
    <location>
        <begin position="1"/>
        <end position="69"/>
    </location>
</feature>
<organism evidence="7 8">
    <name type="scientific">Lichtheimia ornata</name>
    <dbReference type="NCBI Taxonomy" id="688661"/>
    <lineage>
        <taxon>Eukaryota</taxon>
        <taxon>Fungi</taxon>
        <taxon>Fungi incertae sedis</taxon>
        <taxon>Mucoromycota</taxon>
        <taxon>Mucoromycotina</taxon>
        <taxon>Mucoromycetes</taxon>
        <taxon>Mucorales</taxon>
        <taxon>Lichtheimiaceae</taxon>
        <taxon>Lichtheimia</taxon>
    </lineage>
</organism>
<dbReference type="InterPro" id="IPR008271">
    <property type="entry name" value="Ser/Thr_kinase_AS"/>
</dbReference>
<dbReference type="InterPro" id="IPR011009">
    <property type="entry name" value="Kinase-like_dom_sf"/>
</dbReference>
<keyword evidence="3 4" id="KW-0067">ATP-binding</keyword>
<proteinExistence type="predicted"/>
<feature type="domain" description="Protein kinase" evidence="6">
    <location>
        <begin position="101"/>
        <end position="515"/>
    </location>
</feature>
<dbReference type="PROSITE" id="PS00107">
    <property type="entry name" value="PROTEIN_KINASE_ATP"/>
    <property type="match status" value="1"/>
</dbReference>
<evidence type="ECO:0000256" key="4">
    <source>
        <dbReference type="PROSITE-ProRule" id="PRU10141"/>
    </source>
</evidence>
<dbReference type="EC" id="2.7.11.1" evidence="1"/>
<name>A0AAD7Y3B2_9FUNG</name>
<comment type="caution">
    <text evidence="7">The sequence shown here is derived from an EMBL/GenBank/DDBJ whole genome shotgun (WGS) entry which is preliminary data.</text>
</comment>
<evidence type="ECO:0000256" key="3">
    <source>
        <dbReference type="ARBA" id="ARBA00022840"/>
    </source>
</evidence>
<dbReference type="GO" id="GO:0005737">
    <property type="term" value="C:cytoplasm"/>
    <property type="evidence" value="ECO:0007669"/>
    <property type="project" value="TreeGrafter"/>
</dbReference>
<feature type="region of interest" description="Disordered" evidence="5">
    <location>
        <begin position="552"/>
        <end position="601"/>
    </location>
</feature>
<gene>
    <name evidence="7" type="ORF">O0I10_001201</name>
</gene>
<evidence type="ECO:0000259" key="6">
    <source>
        <dbReference type="PROSITE" id="PS50011"/>
    </source>
</evidence>
<evidence type="ECO:0000256" key="2">
    <source>
        <dbReference type="ARBA" id="ARBA00022741"/>
    </source>
</evidence>
<dbReference type="GeneID" id="83208619"/>
<dbReference type="InterPro" id="IPR017441">
    <property type="entry name" value="Protein_kinase_ATP_BS"/>
</dbReference>
<accession>A0AAD7Y3B2</accession>
<evidence type="ECO:0000313" key="8">
    <source>
        <dbReference type="Proteomes" id="UP001234581"/>
    </source>
</evidence>
<dbReference type="SUPFAM" id="SSF56112">
    <property type="entry name" value="Protein kinase-like (PK-like)"/>
    <property type="match status" value="1"/>
</dbReference>
<evidence type="ECO:0000313" key="7">
    <source>
        <dbReference type="EMBL" id="KAJ8663024.1"/>
    </source>
</evidence>
<dbReference type="GO" id="GO:0005524">
    <property type="term" value="F:ATP binding"/>
    <property type="evidence" value="ECO:0007669"/>
    <property type="project" value="UniProtKB-UniRule"/>
</dbReference>
<dbReference type="Gene3D" id="3.30.200.20">
    <property type="entry name" value="Phosphorylase Kinase, domain 1"/>
    <property type="match status" value="1"/>
</dbReference>